<dbReference type="SUPFAM" id="SSF81301">
    <property type="entry name" value="Nucleotidyltransferase"/>
    <property type="match status" value="1"/>
</dbReference>
<dbReference type="PANTHER" id="PTHR34822:SF1">
    <property type="entry name" value="GRPB FAMILY PROTEIN"/>
    <property type="match status" value="1"/>
</dbReference>
<proteinExistence type="predicted"/>
<reference evidence="1 2" key="1">
    <citation type="submission" date="2018-01" db="EMBL/GenBank/DDBJ databases">
        <title>The whole genome sequencing and assembly of Halobacillus litoralis ERB031 strain.</title>
        <authorList>
            <person name="Lee S.-J."/>
            <person name="Park M.-K."/>
            <person name="Kim J.-Y."/>
            <person name="Lee Y.-J."/>
            <person name="Yi H."/>
            <person name="Bahn Y.-S."/>
            <person name="Kim J.F."/>
            <person name="Lee D.-W."/>
        </authorList>
    </citation>
    <scope>NUCLEOTIDE SEQUENCE [LARGE SCALE GENOMIC DNA]</scope>
    <source>
        <strain evidence="1 2">ERB 031</strain>
    </source>
</reference>
<dbReference type="Proteomes" id="UP000287756">
    <property type="component" value="Chromosome"/>
</dbReference>
<dbReference type="KEGG" id="hli:HLI_12995"/>
<sequence length="172" mass="20329">MSKSRVQLHHYDPAWPLVYKEEYKRIRQVLMDDKKRIEHIGSTSIPNLAAKPIIDILVGIPQLGKFTECVEPLSSIGYEYVPKPEWKERKFFRKGPKGNGTFHLHICEIHGTEWTEKLAFRDYLRTQPEKAKEYEALKRQLAHSHQEDRSLYTEKKTPFIRSVIEDMYSQKS</sequence>
<name>A0A410MIT6_9BACI</name>
<dbReference type="InterPro" id="IPR043519">
    <property type="entry name" value="NT_sf"/>
</dbReference>
<evidence type="ECO:0000313" key="2">
    <source>
        <dbReference type="Proteomes" id="UP000287756"/>
    </source>
</evidence>
<gene>
    <name evidence="1" type="ORF">HLI_12995</name>
</gene>
<protein>
    <submittedName>
        <fullName evidence="1">GrpB family protein</fullName>
    </submittedName>
</protein>
<dbReference type="OrthoDB" id="9799092at2"/>
<organism evidence="1 2">
    <name type="scientific">Halobacillus litoralis</name>
    <dbReference type="NCBI Taxonomy" id="45668"/>
    <lineage>
        <taxon>Bacteria</taxon>
        <taxon>Bacillati</taxon>
        <taxon>Bacillota</taxon>
        <taxon>Bacilli</taxon>
        <taxon>Bacillales</taxon>
        <taxon>Bacillaceae</taxon>
        <taxon>Halobacillus</taxon>
    </lineage>
</organism>
<dbReference type="EMBL" id="CP026118">
    <property type="protein sequence ID" value="QAS54644.1"/>
    <property type="molecule type" value="Genomic_DNA"/>
</dbReference>
<dbReference type="Pfam" id="PF04229">
    <property type="entry name" value="GrpB"/>
    <property type="match status" value="1"/>
</dbReference>
<dbReference type="Gene3D" id="3.30.460.10">
    <property type="entry name" value="Beta Polymerase, domain 2"/>
    <property type="match status" value="1"/>
</dbReference>
<evidence type="ECO:0000313" key="1">
    <source>
        <dbReference type="EMBL" id="QAS54644.1"/>
    </source>
</evidence>
<dbReference type="InterPro" id="IPR007344">
    <property type="entry name" value="GrpB/CoaE"/>
</dbReference>
<dbReference type="AlphaFoldDB" id="A0A410MIT6"/>
<accession>A0A410MIT6</accession>
<dbReference type="RefSeq" id="WP_128525317.1">
    <property type="nucleotide sequence ID" value="NZ_CP026118.1"/>
</dbReference>
<dbReference type="PANTHER" id="PTHR34822">
    <property type="entry name" value="GRPB DOMAIN PROTEIN (AFU_ORTHOLOGUE AFUA_1G01530)"/>
    <property type="match status" value="1"/>
</dbReference>